<feature type="transmembrane region" description="Helical" evidence="5">
    <location>
        <begin position="499"/>
        <end position="522"/>
    </location>
</feature>
<dbReference type="InterPro" id="IPR008521">
    <property type="entry name" value="Mg_trans_NIPA"/>
</dbReference>
<dbReference type="GO" id="GO:0005886">
    <property type="term" value="C:plasma membrane"/>
    <property type="evidence" value="ECO:0007669"/>
    <property type="project" value="UniProtKB-SubCell"/>
</dbReference>
<dbReference type="InterPro" id="IPR007658">
    <property type="entry name" value="DUF594"/>
</dbReference>
<comment type="caution">
    <text evidence="7">The sequence shown here is derived from an EMBL/GenBank/DDBJ whole genome shotgun (WGS) entry which is preliminary data.</text>
</comment>
<dbReference type="EMBL" id="VEPZ02000314">
    <property type="protein sequence ID" value="KAE8727241.1"/>
    <property type="molecule type" value="Genomic_DNA"/>
</dbReference>
<evidence type="ECO:0000256" key="2">
    <source>
        <dbReference type="ARBA" id="ARBA00022692"/>
    </source>
</evidence>
<gene>
    <name evidence="7" type="ORF">F3Y22_tig00005712pilonHSYRG00080</name>
</gene>
<feature type="domain" description="DUF4220" evidence="6">
    <location>
        <begin position="30"/>
        <end position="74"/>
    </location>
</feature>
<dbReference type="Pfam" id="PF04578">
    <property type="entry name" value="DUF594"/>
    <property type="match status" value="1"/>
</dbReference>
<dbReference type="PANTHER" id="PTHR31325">
    <property type="entry name" value="OS01G0798800 PROTEIN-RELATED"/>
    <property type="match status" value="1"/>
</dbReference>
<dbReference type="AlphaFoldDB" id="A0A6A3CII1"/>
<keyword evidence="3 5" id="KW-1133">Transmembrane helix</keyword>
<dbReference type="GO" id="GO:0005769">
    <property type="term" value="C:early endosome"/>
    <property type="evidence" value="ECO:0007669"/>
    <property type="project" value="UniProtKB-SubCell"/>
</dbReference>
<keyword evidence="4 5" id="KW-0472">Membrane</keyword>
<feature type="transmembrane region" description="Helical" evidence="5">
    <location>
        <begin position="456"/>
        <end position="487"/>
    </location>
</feature>
<evidence type="ECO:0000256" key="1">
    <source>
        <dbReference type="ARBA" id="ARBA00004651"/>
    </source>
</evidence>
<name>A0A6A3CII1_HIBSY</name>
<organism evidence="7 8">
    <name type="scientific">Hibiscus syriacus</name>
    <name type="common">Rose of Sharon</name>
    <dbReference type="NCBI Taxonomy" id="106335"/>
    <lineage>
        <taxon>Eukaryota</taxon>
        <taxon>Viridiplantae</taxon>
        <taxon>Streptophyta</taxon>
        <taxon>Embryophyta</taxon>
        <taxon>Tracheophyta</taxon>
        <taxon>Spermatophyta</taxon>
        <taxon>Magnoliopsida</taxon>
        <taxon>eudicotyledons</taxon>
        <taxon>Gunneridae</taxon>
        <taxon>Pentapetalae</taxon>
        <taxon>rosids</taxon>
        <taxon>malvids</taxon>
        <taxon>Malvales</taxon>
        <taxon>Malvaceae</taxon>
        <taxon>Malvoideae</taxon>
        <taxon>Hibiscus</taxon>
    </lineage>
</organism>
<evidence type="ECO:0000313" key="8">
    <source>
        <dbReference type="Proteomes" id="UP000436088"/>
    </source>
</evidence>
<keyword evidence="8" id="KW-1185">Reference proteome</keyword>
<comment type="subcellular location">
    <subcellularLocation>
        <location evidence="1">Cell membrane</location>
        <topology evidence="1">Multi-pass membrane protein</topology>
    </subcellularLocation>
</comment>
<keyword evidence="2 5" id="KW-0812">Transmembrane</keyword>
<evidence type="ECO:0000256" key="3">
    <source>
        <dbReference type="ARBA" id="ARBA00022989"/>
    </source>
</evidence>
<proteinExistence type="predicted"/>
<dbReference type="Pfam" id="PF13968">
    <property type="entry name" value="DUF4220"/>
    <property type="match status" value="1"/>
</dbReference>
<evidence type="ECO:0000256" key="5">
    <source>
        <dbReference type="SAM" id="Phobius"/>
    </source>
</evidence>
<reference evidence="7" key="1">
    <citation type="submission" date="2019-09" db="EMBL/GenBank/DDBJ databases">
        <title>Draft genome information of white flower Hibiscus syriacus.</title>
        <authorList>
            <person name="Kim Y.-M."/>
        </authorList>
    </citation>
    <scope>NUCLEOTIDE SEQUENCE [LARGE SCALE GENOMIC DNA]</scope>
    <source>
        <strain evidence="7">YM2019G1</strain>
    </source>
</reference>
<evidence type="ECO:0000256" key="4">
    <source>
        <dbReference type="ARBA" id="ARBA00023136"/>
    </source>
</evidence>
<dbReference type="Pfam" id="PF05653">
    <property type="entry name" value="Mg_trans_NIPA"/>
    <property type="match status" value="1"/>
</dbReference>
<dbReference type="InterPro" id="IPR025315">
    <property type="entry name" value="DUF4220"/>
</dbReference>
<accession>A0A6A3CII1</accession>
<protein>
    <submittedName>
        <fullName evidence="7">Magnesium transporter NIPA2</fullName>
    </submittedName>
</protein>
<evidence type="ECO:0000313" key="7">
    <source>
        <dbReference type="EMBL" id="KAE8727241.1"/>
    </source>
</evidence>
<sequence length="592" mass="66916">MEVVADLNMDLRRSSQLPISSFSINVNGESAILVLWVPFLLWHLGSPANITAYSLEDNELWLRHFLGLVSNVGGIIKYAERLVALRSASSEQLRDALYSEAERSCGSEMIRMGLFESTEPEPEPEPEMLFCKFGSILHKLYKWLVAPKLHSITSKSGIPKMAQYNVFYDFNFRLWFKICSPLINLVDTSEVASKYHVMTWVEANSDMKEFIYSGLKKELTGSLSCNFPETLNVEELDASLRPYLEHGKDESKQMPTSSTRAIFIFHIATKLVHEFIGIENEGPDGSSLRRKSSTLSDYMMYLVLVHPTMLPKDSGDMSAESFILDKRRPDRIRHELRGTNPNVLILKDEQSVSYKGYQFATQLKDRSNEIHGGVWKFLCDLRMIMLFDTAKNCSWKEHAVSLNGGELLTHVSLLLAHHGLSPYIRIQDADPNVNNIRAQRELQNKSWGNSYLLEPLWWAGMITMVVGDIANFAGYAFALAILVPPLVRHLHMSFCGKDYIFLGFLVVFCVLGSTTIVLHAPLERQIESITEVWDLATEPGLGWAESDSYHSRGPGLSASLSMRSLKHGEVDGFGEGIPLKRQETERNILIEI</sequence>
<dbReference type="GO" id="GO:0015095">
    <property type="term" value="F:magnesium ion transmembrane transporter activity"/>
    <property type="evidence" value="ECO:0007669"/>
    <property type="project" value="InterPro"/>
</dbReference>
<dbReference type="Proteomes" id="UP000436088">
    <property type="component" value="Unassembled WGS sequence"/>
</dbReference>
<evidence type="ECO:0000259" key="6">
    <source>
        <dbReference type="Pfam" id="PF13968"/>
    </source>
</evidence>